<dbReference type="GO" id="GO:0005737">
    <property type="term" value="C:cytoplasm"/>
    <property type="evidence" value="ECO:0007669"/>
    <property type="project" value="TreeGrafter"/>
</dbReference>
<feature type="domain" description="Clp R" evidence="9">
    <location>
        <begin position="1"/>
        <end position="144"/>
    </location>
</feature>
<dbReference type="Pfam" id="PF07724">
    <property type="entry name" value="AAA_2"/>
    <property type="match status" value="1"/>
</dbReference>
<dbReference type="Pfam" id="PF10431">
    <property type="entry name" value="ClpB_D2-small"/>
    <property type="match status" value="1"/>
</dbReference>
<dbReference type="InterPro" id="IPR003959">
    <property type="entry name" value="ATPase_AAA_core"/>
</dbReference>
<dbReference type="InterPro" id="IPR019489">
    <property type="entry name" value="Clp_ATPase_C"/>
</dbReference>
<sequence length="818" mass="90631">MENFTPRAQRVLHLARKEAEQFNHNYVGTEHILLGLVALGSGVAVSALQSLGIDLQGLRMEVEKAVGVGGDTKMTGNIPFTPRAKKVLALATSEARSLSHSYVGTEHILLGLLREGEGIAARVLENMGVDLDEAREEIMAMLDPDYDGSMQGGEEEAPPYGSPATGADGKELKTPALNAFGRDLTELARKNELDPVIGRHSEIERVIQILCRRTKNNPVLLGEAGVGKTAIAEGLAQSIADGTVPQILAEKKVITLDLALMVAGTKYRGQFEERIKAVMDEIKKTGNVLLFLDELHTIVGAGSAEGTMDAANIIKPALSRGELQCIGATTLNEYRKSIEKDAALERRFQTVMVNEPTIEETIQILKGLRVKYEEHHHAKITDEALEAATKLAARYLPDRFLPDKAIDLIDEAGARGHIANMVKPPEFQEIRTRLKEAQEQKDIAIREQKFEDAAAHRDAERKAKEELEAAKKAWETEQQENISVVEEEDIRVVVSKWTGVPVDKMGEQALAKLLKMEEQIEKIVIGQNEAVSAISRALRRSRAELKDPKRPIGSFAFLGPTGVGKTMLAKELARFMFDDPDALIQIDMSEYMEKFSASRLVGSPPGYVGHEEGGQLTERVRRRPYSVVLFDEIEKAHPDVMHMMLQILEEGRLTDSLGRSVDFRNTIVIMTSNVGATHVAKGGLGFAPESEEDDYDKLKKVMMTACKDTFKPELVNRLDDIIVFRQLTVKDIEVILDLEVSRVQERVEARKIKLTIAPKAKEFLIQKGFDKAYGARQLRRAVERHLEDPMAEAILRGELESGKPVSVRAGKDKLTFVQ</sequence>
<dbReference type="InterPro" id="IPR018368">
    <property type="entry name" value="ClpA/B_CS1"/>
</dbReference>
<evidence type="ECO:0000259" key="9">
    <source>
        <dbReference type="PROSITE" id="PS51903"/>
    </source>
</evidence>
<dbReference type="Gene3D" id="3.40.50.300">
    <property type="entry name" value="P-loop containing nucleotide triphosphate hydrolases"/>
    <property type="match status" value="2"/>
</dbReference>
<dbReference type="CDD" id="cd19499">
    <property type="entry name" value="RecA-like_ClpB_Hsp104-like"/>
    <property type="match status" value="1"/>
</dbReference>
<gene>
    <name evidence="10" type="ORF">GT409_14715</name>
</gene>
<name>A0A6P1M7A2_9BACT</name>
<dbReference type="Gene3D" id="1.10.8.60">
    <property type="match status" value="2"/>
</dbReference>
<dbReference type="EMBL" id="CP047593">
    <property type="protein sequence ID" value="QHI70639.1"/>
    <property type="molecule type" value="Genomic_DNA"/>
</dbReference>
<keyword evidence="6" id="KW-0175">Coiled coil</keyword>
<dbReference type="InterPro" id="IPR001270">
    <property type="entry name" value="ClpA/B"/>
</dbReference>
<dbReference type="InterPro" id="IPR001943">
    <property type="entry name" value="UVR_dom"/>
</dbReference>
<dbReference type="PROSITE" id="PS00870">
    <property type="entry name" value="CLPAB_1"/>
    <property type="match status" value="1"/>
</dbReference>
<dbReference type="Pfam" id="PF02861">
    <property type="entry name" value="Clp_N"/>
    <property type="match status" value="1"/>
</dbReference>
<evidence type="ECO:0000256" key="6">
    <source>
        <dbReference type="SAM" id="Coils"/>
    </source>
</evidence>
<dbReference type="Pfam" id="PF00004">
    <property type="entry name" value="AAA"/>
    <property type="match status" value="1"/>
</dbReference>
<feature type="coiled-coil region" evidence="6">
    <location>
        <begin position="427"/>
        <end position="480"/>
    </location>
</feature>
<reference evidence="10 11" key="1">
    <citation type="submission" date="2020-01" db="EMBL/GenBank/DDBJ databases">
        <title>Ponticoccus aerotolerans gen. nov., sp. nov., an anaerobic bacterium and proposal of Ponticoccusceae fam. nov., Ponticoccusles ord. nov. and Ponticoccuse classis nov. in the phylum Kiritimatiellaeota.</title>
        <authorList>
            <person name="Zhou L.Y."/>
            <person name="Du Z.J."/>
        </authorList>
    </citation>
    <scope>NUCLEOTIDE SEQUENCE [LARGE SCALE GENOMIC DNA]</scope>
    <source>
        <strain evidence="10 11">S-5007</strain>
    </source>
</reference>
<keyword evidence="3" id="KW-0067">ATP-binding</keyword>
<dbReference type="InterPro" id="IPR041546">
    <property type="entry name" value="ClpA/ClpB_AAA_lid"/>
</dbReference>
<dbReference type="GO" id="GO:0005524">
    <property type="term" value="F:ATP binding"/>
    <property type="evidence" value="ECO:0007669"/>
    <property type="project" value="UniProtKB-KW"/>
</dbReference>
<dbReference type="Proteomes" id="UP000464954">
    <property type="component" value="Chromosome"/>
</dbReference>
<evidence type="ECO:0000256" key="1">
    <source>
        <dbReference type="ARBA" id="ARBA00022737"/>
    </source>
</evidence>
<keyword evidence="4" id="KW-0143">Chaperone</keyword>
<dbReference type="AlphaFoldDB" id="A0A6P1M7A2"/>
<dbReference type="SUPFAM" id="SSF52540">
    <property type="entry name" value="P-loop containing nucleoside triphosphate hydrolases"/>
    <property type="match status" value="2"/>
</dbReference>
<dbReference type="PANTHER" id="PTHR11638:SF18">
    <property type="entry name" value="HEAT SHOCK PROTEIN 104"/>
    <property type="match status" value="1"/>
</dbReference>
<accession>A0A6P1M7A2</accession>
<dbReference type="InterPro" id="IPR004176">
    <property type="entry name" value="Clp_R_N"/>
</dbReference>
<dbReference type="Gene3D" id="4.10.860.10">
    <property type="entry name" value="UVR domain"/>
    <property type="match status" value="1"/>
</dbReference>
<dbReference type="SMART" id="SM01086">
    <property type="entry name" value="ClpB_D2-small"/>
    <property type="match status" value="1"/>
</dbReference>
<evidence type="ECO:0000256" key="4">
    <source>
        <dbReference type="ARBA" id="ARBA00023186"/>
    </source>
</evidence>
<dbReference type="KEGG" id="taer:GT409_14715"/>
<dbReference type="FunFam" id="3.40.50.300:FF:000025">
    <property type="entry name" value="ATP-dependent Clp protease subunit"/>
    <property type="match status" value="1"/>
</dbReference>
<dbReference type="InterPro" id="IPR003593">
    <property type="entry name" value="AAA+_ATPase"/>
</dbReference>
<organism evidence="10 11">
    <name type="scientific">Tichowtungia aerotolerans</name>
    <dbReference type="NCBI Taxonomy" id="2697043"/>
    <lineage>
        <taxon>Bacteria</taxon>
        <taxon>Pseudomonadati</taxon>
        <taxon>Kiritimatiellota</taxon>
        <taxon>Tichowtungiia</taxon>
        <taxon>Tichowtungiales</taxon>
        <taxon>Tichowtungiaceae</taxon>
        <taxon>Tichowtungia</taxon>
    </lineage>
</organism>
<protein>
    <submittedName>
        <fullName evidence="10">AAA domain-containing protein</fullName>
    </submittedName>
</protein>
<dbReference type="CDD" id="cd00009">
    <property type="entry name" value="AAA"/>
    <property type="match status" value="1"/>
</dbReference>
<dbReference type="InterPro" id="IPR036628">
    <property type="entry name" value="Clp_N_dom_sf"/>
</dbReference>
<dbReference type="SMART" id="SM00382">
    <property type="entry name" value="AAA"/>
    <property type="match status" value="2"/>
</dbReference>
<evidence type="ECO:0000256" key="2">
    <source>
        <dbReference type="ARBA" id="ARBA00022741"/>
    </source>
</evidence>
<dbReference type="InterPro" id="IPR050130">
    <property type="entry name" value="ClpA_ClpB"/>
</dbReference>
<evidence type="ECO:0000256" key="5">
    <source>
        <dbReference type="PROSITE-ProRule" id="PRU01251"/>
    </source>
</evidence>
<proteinExistence type="predicted"/>
<evidence type="ECO:0000259" key="8">
    <source>
        <dbReference type="PROSITE" id="PS50151"/>
    </source>
</evidence>
<keyword evidence="11" id="KW-1185">Reference proteome</keyword>
<dbReference type="RefSeq" id="WP_160629813.1">
    <property type="nucleotide sequence ID" value="NZ_CP047593.1"/>
</dbReference>
<keyword evidence="1 5" id="KW-0677">Repeat</keyword>
<dbReference type="InterPro" id="IPR027417">
    <property type="entry name" value="P-loop_NTPase"/>
</dbReference>
<dbReference type="PRINTS" id="PR00300">
    <property type="entry name" value="CLPPROTEASEA"/>
</dbReference>
<evidence type="ECO:0000256" key="3">
    <source>
        <dbReference type="ARBA" id="ARBA00022840"/>
    </source>
</evidence>
<dbReference type="PROSITE" id="PS51903">
    <property type="entry name" value="CLP_R"/>
    <property type="match status" value="1"/>
</dbReference>
<feature type="region of interest" description="Disordered" evidence="7">
    <location>
        <begin position="147"/>
        <end position="169"/>
    </location>
</feature>
<dbReference type="FunFam" id="3.40.50.300:FF:000010">
    <property type="entry name" value="Chaperone clpB 1, putative"/>
    <property type="match status" value="1"/>
</dbReference>
<dbReference type="GO" id="GO:0016887">
    <property type="term" value="F:ATP hydrolysis activity"/>
    <property type="evidence" value="ECO:0007669"/>
    <property type="project" value="InterPro"/>
</dbReference>
<keyword evidence="2" id="KW-0547">Nucleotide-binding</keyword>
<evidence type="ECO:0000256" key="7">
    <source>
        <dbReference type="SAM" id="MobiDB-lite"/>
    </source>
</evidence>
<dbReference type="Gene3D" id="1.10.1780.10">
    <property type="entry name" value="Clp, N-terminal domain"/>
    <property type="match status" value="1"/>
</dbReference>
<dbReference type="GO" id="GO:0034605">
    <property type="term" value="P:cellular response to heat"/>
    <property type="evidence" value="ECO:0007669"/>
    <property type="project" value="TreeGrafter"/>
</dbReference>
<dbReference type="PROSITE" id="PS50151">
    <property type="entry name" value="UVR"/>
    <property type="match status" value="1"/>
</dbReference>
<dbReference type="Pfam" id="PF17871">
    <property type="entry name" value="AAA_lid_9"/>
    <property type="match status" value="1"/>
</dbReference>
<evidence type="ECO:0000313" key="10">
    <source>
        <dbReference type="EMBL" id="QHI70639.1"/>
    </source>
</evidence>
<dbReference type="PANTHER" id="PTHR11638">
    <property type="entry name" value="ATP-DEPENDENT CLP PROTEASE"/>
    <property type="match status" value="1"/>
</dbReference>
<feature type="domain" description="UVR" evidence="8">
    <location>
        <begin position="431"/>
        <end position="466"/>
    </location>
</feature>
<dbReference type="SUPFAM" id="SSF81923">
    <property type="entry name" value="Double Clp-N motif"/>
    <property type="match status" value="1"/>
</dbReference>
<evidence type="ECO:0000313" key="11">
    <source>
        <dbReference type="Proteomes" id="UP000464954"/>
    </source>
</evidence>